<dbReference type="Proteomes" id="UP001499852">
    <property type="component" value="Unassembled WGS sequence"/>
</dbReference>
<dbReference type="EMBL" id="BAABIA010000005">
    <property type="protein sequence ID" value="GAA5142007.1"/>
    <property type="molecule type" value="Genomic_DNA"/>
</dbReference>
<comment type="caution">
    <text evidence="2">The sequence shown here is derived from an EMBL/GenBank/DDBJ whole genome shotgun (WGS) entry which is preliminary data.</text>
</comment>
<organism evidence="2 3">
    <name type="scientific">Prosthecobacter algae</name>
    <dbReference type="NCBI Taxonomy" id="1144682"/>
    <lineage>
        <taxon>Bacteria</taxon>
        <taxon>Pseudomonadati</taxon>
        <taxon>Verrucomicrobiota</taxon>
        <taxon>Verrucomicrobiia</taxon>
        <taxon>Verrucomicrobiales</taxon>
        <taxon>Verrucomicrobiaceae</taxon>
        <taxon>Prosthecobacter</taxon>
    </lineage>
</organism>
<name>A0ABP9PCA1_9BACT</name>
<sequence>MSESRPSDSPHPENRKPARQRPARPEDSVPESASRAIPSERALERLIQGQEKPDLKQIQTVVGKLQTVIADYLDSGKPLQITLSAFEILSALEAAIQEADGRPSPWPDGADARTFFIHGLYDEIIQQPSNIFETRLFPDGSERYVPVSRAVWKACLEKLRGGIVEKGLSLAQKRGRPGA</sequence>
<protein>
    <submittedName>
        <fullName evidence="2">Uncharacterized protein</fullName>
    </submittedName>
</protein>
<evidence type="ECO:0000256" key="1">
    <source>
        <dbReference type="SAM" id="MobiDB-lite"/>
    </source>
</evidence>
<evidence type="ECO:0000313" key="3">
    <source>
        <dbReference type="Proteomes" id="UP001499852"/>
    </source>
</evidence>
<keyword evidence="3" id="KW-1185">Reference proteome</keyword>
<feature type="region of interest" description="Disordered" evidence="1">
    <location>
        <begin position="1"/>
        <end position="39"/>
    </location>
</feature>
<feature type="compositionally biased region" description="Basic and acidic residues" evidence="1">
    <location>
        <begin position="1"/>
        <end position="16"/>
    </location>
</feature>
<accession>A0ABP9PCA1</accession>
<dbReference type="RefSeq" id="WP_345736917.1">
    <property type="nucleotide sequence ID" value="NZ_BAABIA010000005.1"/>
</dbReference>
<reference evidence="3" key="1">
    <citation type="journal article" date="2019" name="Int. J. Syst. Evol. Microbiol.">
        <title>The Global Catalogue of Microorganisms (GCM) 10K type strain sequencing project: providing services to taxonomists for standard genome sequencing and annotation.</title>
        <authorList>
            <consortium name="The Broad Institute Genomics Platform"/>
            <consortium name="The Broad Institute Genome Sequencing Center for Infectious Disease"/>
            <person name="Wu L."/>
            <person name="Ma J."/>
        </authorList>
    </citation>
    <scope>NUCLEOTIDE SEQUENCE [LARGE SCALE GENOMIC DNA]</scope>
    <source>
        <strain evidence="3">JCM 18053</strain>
    </source>
</reference>
<evidence type="ECO:0000313" key="2">
    <source>
        <dbReference type="EMBL" id="GAA5142007.1"/>
    </source>
</evidence>
<proteinExistence type="predicted"/>
<gene>
    <name evidence="2" type="ORF">GCM10023213_27200</name>
</gene>